<keyword evidence="2 6" id="KW-0963">Cytoplasm</keyword>
<dbReference type="GO" id="GO:0006397">
    <property type="term" value="P:mRNA processing"/>
    <property type="evidence" value="ECO:0007669"/>
    <property type="project" value="UniProtKB-KW"/>
</dbReference>
<dbReference type="GO" id="GO:0005737">
    <property type="term" value="C:cytoplasm"/>
    <property type="evidence" value="ECO:0007669"/>
    <property type="project" value="UniProtKB-SubCell"/>
</dbReference>
<protein>
    <recommendedName>
        <fullName evidence="6">RNA-binding protein 8A</fullName>
    </recommendedName>
</protein>
<reference evidence="9 10" key="1">
    <citation type="journal article" date="2016" name="Nat. Commun.">
        <title>Extremotolerant tardigrade genome and improved radiotolerance of human cultured cells by tardigrade-unique protein.</title>
        <authorList>
            <person name="Hashimoto T."/>
            <person name="Horikawa D.D."/>
            <person name="Saito Y."/>
            <person name="Kuwahara H."/>
            <person name="Kozuka-Hata H."/>
            <person name="Shin-I T."/>
            <person name="Minakuchi Y."/>
            <person name="Ohishi K."/>
            <person name="Motoyama A."/>
            <person name="Aizu T."/>
            <person name="Enomoto A."/>
            <person name="Kondo K."/>
            <person name="Tanaka S."/>
            <person name="Hara Y."/>
            <person name="Koshikawa S."/>
            <person name="Sagara H."/>
            <person name="Miura T."/>
            <person name="Yokobori S."/>
            <person name="Miyagawa K."/>
            <person name="Suzuki Y."/>
            <person name="Kubo T."/>
            <person name="Oyama M."/>
            <person name="Kohara Y."/>
            <person name="Fujiyama A."/>
            <person name="Arakawa K."/>
            <person name="Katayama T."/>
            <person name="Toyoda A."/>
            <person name="Kunieda T."/>
        </authorList>
    </citation>
    <scope>NUCLEOTIDE SEQUENCE [LARGE SCALE GENOMIC DNA]</scope>
    <source>
        <strain evidence="9 10">YOKOZUNA-1</strain>
    </source>
</reference>
<gene>
    <name evidence="9" type="primary">RvY_09312-1</name>
    <name evidence="9" type="synonym">RvY_09312.1</name>
    <name evidence="9" type="ORF">RvY_09312</name>
</gene>
<accession>A0A1D1VB49</accession>
<evidence type="ECO:0000256" key="2">
    <source>
        <dbReference type="ARBA" id="ARBA00022490"/>
    </source>
</evidence>
<dbReference type="GO" id="GO:0008380">
    <property type="term" value="P:RNA splicing"/>
    <property type="evidence" value="ECO:0007669"/>
    <property type="project" value="UniProtKB-KW"/>
</dbReference>
<comment type="subunit">
    <text evidence="6">Heterodimer with MAGOH. Part of the mRNA splicing-dependent exon junction complex (EJC) complex; the core complex contains CASC3, EIF4A3, MAGOH and RBM8A.</text>
</comment>
<keyword evidence="6" id="KW-0508">mRNA splicing</keyword>
<dbReference type="AlphaFoldDB" id="A0A1D1VB49"/>
<evidence type="ECO:0000256" key="6">
    <source>
        <dbReference type="RuleBase" id="RU361239"/>
    </source>
</evidence>
<dbReference type="InterPro" id="IPR035979">
    <property type="entry name" value="RBD_domain_sf"/>
</dbReference>
<keyword evidence="6" id="KW-0509">mRNA transport</keyword>
<evidence type="ECO:0000256" key="7">
    <source>
        <dbReference type="SAM" id="MobiDB-lite"/>
    </source>
</evidence>
<feature type="compositionally biased region" description="Basic and acidic residues" evidence="7">
    <location>
        <begin position="19"/>
        <end position="30"/>
    </location>
</feature>
<sequence>MDIELHAGPGGDFEMADGDANHSVEQMKDKATHRKGRGFVDNSRNTRDGVGPGDRLDDDAAATSQARLQPVRSVEGYIIFINNLHEETTEENIMDAFQEYGIIKNLHLNQDRRTGFIKGYALIEYESFREAEDAVSKMNGKEMLGLPLHVTWAFVKSNKP</sequence>
<evidence type="ECO:0000259" key="8">
    <source>
        <dbReference type="PROSITE" id="PS50102"/>
    </source>
</evidence>
<feature type="domain" description="RRM" evidence="8">
    <location>
        <begin position="77"/>
        <end position="155"/>
    </location>
</feature>
<name>A0A1D1VB49_RAMVA</name>
<dbReference type="PANTHER" id="PTHR45894">
    <property type="entry name" value="RNA-BINDING PROTEIN 8A"/>
    <property type="match status" value="1"/>
</dbReference>
<keyword evidence="3 5" id="KW-0694">RNA-binding</keyword>
<evidence type="ECO:0000256" key="1">
    <source>
        <dbReference type="ARBA" id="ARBA00007987"/>
    </source>
</evidence>
<dbReference type="InterPro" id="IPR012677">
    <property type="entry name" value="Nucleotide-bd_a/b_plait_sf"/>
</dbReference>
<dbReference type="EMBL" id="BDGG01000004">
    <property type="protein sequence ID" value="GAU98130.1"/>
    <property type="molecule type" value="Genomic_DNA"/>
</dbReference>
<dbReference type="STRING" id="947166.A0A1D1VB49"/>
<dbReference type="SMART" id="SM00360">
    <property type="entry name" value="RRM"/>
    <property type="match status" value="1"/>
</dbReference>
<dbReference type="PROSITE" id="PS50102">
    <property type="entry name" value="RRM"/>
    <property type="match status" value="1"/>
</dbReference>
<evidence type="ECO:0000256" key="5">
    <source>
        <dbReference type="PROSITE-ProRule" id="PRU00176"/>
    </source>
</evidence>
<dbReference type="Proteomes" id="UP000186922">
    <property type="component" value="Unassembled WGS sequence"/>
</dbReference>
<dbReference type="OrthoDB" id="15688at2759"/>
<evidence type="ECO:0000313" key="9">
    <source>
        <dbReference type="EMBL" id="GAU98130.1"/>
    </source>
</evidence>
<dbReference type="GO" id="GO:0051028">
    <property type="term" value="P:mRNA transport"/>
    <property type="evidence" value="ECO:0007669"/>
    <property type="project" value="UniProtKB-KW"/>
</dbReference>
<dbReference type="Pfam" id="PF00076">
    <property type="entry name" value="RRM_1"/>
    <property type="match status" value="1"/>
</dbReference>
<dbReference type="GO" id="GO:0003729">
    <property type="term" value="F:mRNA binding"/>
    <property type="evidence" value="ECO:0007669"/>
    <property type="project" value="InterPro"/>
</dbReference>
<keyword evidence="6" id="KW-0813">Transport</keyword>
<dbReference type="InterPro" id="IPR033744">
    <property type="entry name" value="RRM_RBM8"/>
</dbReference>
<dbReference type="GO" id="GO:0016607">
    <property type="term" value="C:nuclear speck"/>
    <property type="evidence" value="ECO:0007669"/>
    <property type="project" value="UniProtKB-SubCell"/>
</dbReference>
<comment type="similarity">
    <text evidence="1 6">Belongs to the RBM8A family.</text>
</comment>
<proteinExistence type="inferred from homology"/>
<dbReference type="SUPFAM" id="SSF54928">
    <property type="entry name" value="RNA-binding domain, RBD"/>
    <property type="match status" value="1"/>
</dbReference>
<comment type="function">
    <text evidence="6">Core component of the splicing-dependent multiprotein exon junction complex (EJC) deposited at splice junctions on mRNAs.</text>
</comment>
<organism evidence="9 10">
    <name type="scientific">Ramazzottius varieornatus</name>
    <name type="common">Water bear</name>
    <name type="synonym">Tardigrade</name>
    <dbReference type="NCBI Taxonomy" id="947166"/>
    <lineage>
        <taxon>Eukaryota</taxon>
        <taxon>Metazoa</taxon>
        <taxon>Ecdysozoa</taxon>
        <taxon>Tardigrada</taxon>
        <taxon>Eutardigrada</taxon>
        <taxon>Parachela</taxon>
        <taxon>Hypsibioidea</taxon>
        <taxon>Ramazzottiidae</taxon>
        <taxon>Ramazzottius</taxon>
    </lineage>
</organism>
<comment type="caution">
    <text evidence="9">The sequence shown here is derived from an EMBL/GenBank/DDBJ whole genome shotgun (WGS) entry which is preliminary data.</text>
</comment>
<evidence type="ECO:0000313" key="10">
    <source>
        <dbReference type="Proteomes" id="UP000186922"/>
    </source>
</evidence>
<comment type="subcellular location">
    <subcellularLocation>
        <location evidence="6">Nucleus</location>
    </subcellularLocation>
    <subcellularLocation>
        <location evidence="6">Nucleus speckle</location>
    </subcellularLocation>
    <subcellularLocation>
        <location evidence="6">Cytoplasm</location>
    </subcellularLocation>
</comment>
<evidence type="ECO:0000256" key="4">
    <source>
        <dbReference type="ARBA" id="ARBA00023242"/>
    </source>
</evidence>
<keyword evidence="4 6" id="KW-0539">Nucleus</keyword>
<dbReference type="PRINTS" id="PR01738">
    <property type="entry name" value="RNABINDINGM8"/>
</dbReference>
<evidence type="ECO:0000256" key="3">
    <source>
        <dbReference type="ARBA" id="ARBA00022884"/>
    </source>
</evidence>
<keyword evidence="6" id="KW-0507">mRNA processing</keyword>
<dbReference type="Gene3D" id="3.30.70.330">
    <property type="match status" value="1"/>
</dbReference>
<dbReference type="InterPro" id="IPR008111">
    <property type="entry name" value="RNA-bd_8"/>
</dbReference>
<dbReference type="InterPro" id="IPR000504">
    <property type="entry name" value="RRM_dom"/>
</dbReference>
<keyword evidence="10" id="KW-1185">Reference proteome</keyword>
<dbReference type="CDD" id="cd12324">
    <property type="entry name" value="RRM_RBM8"/>
    <property type="match status" value="1"/>
</dbReference>
<feature type="region of interest" description="Disordered" evidence="7">
    <location>
        <begin position="1"/>
        <end position="64"/>
    </location>
</feature>